<feature type="domain" description="Chlorhexidine efflux transporter" evidence="2">
    <location>
        <begin position="2"/>
        <end position="65"/>
    </location>
</feature>
<dbReference type="InterPro" id="IPR058208">
    <property type="entry name" value="PACE"/>
</dbReference>
<feature type="transmembrane region" description="Helical" evidence="1">
    <location>
        <begin position="80"/>
        <end position="102"/>
    </location>
</feature>
<evidence type="ECO:0000256" key="1">
    <source>
        <dbReference type="SAM" id="Phobius"/>
    </source>
</evidence>
<keyword evidence="1" id="KW-1133">Transmembrane helix</keyword>
<feature type="transmembrane region" description="Helical" evidence="1">
    <location>
        <begin position="37"/>
        <end position="59"/>
    </location>
</feature>
<keyword evidence="4" id="KW-1185">Reference proteome</keyword>
<dbReference type="RefSeq" id="WP_193082827.1">
    <property type="nucleotide sequence ID" value="NZ_CP045201.1"/>
</dbReference>
<dbReference type="Pfam" id="PF05232">
    <property type="entry name" value="BTP"/>
    <property type="match status" value="2"/>
</dbReference>
<reference evidence="3 4" key="1">
    <citation type="submission" date="2019-10" db="EMBL/GenBank/DDBJ databases">
        <title>Pseudopuniceibacterium sp. HQ09 islated from Antarctica.</title>
        <authorList>
            <person name="Liao L."/>
            <person name="Su S."/>
            <person name="Chen B."/>
            <person name="Yu Y."/>
        </authorList>
    </citation>
    <scope>NUCLEOTIDE SEQUENCE [LARGE SCALE GENOMIC DNA]</scope>
    <source>
        <strain evidence="3 4">HQ09</strain>
    </source>
</reference>
<organism evidence="3 4">
    <name type="scientific">Pseudooceanicola spongiae</name>
    <dbReference type="NCBI Taxonomy" id="2613965"/>
    <lineage>
        <taxon>Bacteria</taxon>
        <taxon>Pseudomonadati</taxon>
        <taxon>Pseudomonadota</taxon>
        <taxon>Alphaproteobacteria</taxon>
        <taxon>Rhodobacterales</taxon>
        <taxon>Paracoccaceae</taxon>
        <taxon>Pseudooceanicola</taxon>
    </lineage>
</organism>
<dbReference type="InterPro" id="IPR007896">
    <property type="entry name" value="BTP_bacteria"/>
</dbReference>
<dbReference type="KEGG" id="pshq:F3W81_06600"/>
<feature type="transmembrane region" description="Helical" evidence="1">
    <location>
        <begin position="12"/>
        <end position="31"/>
    </location>
</feature>
<evidence type="ECO:0000313" key="3">
    <source>
        <dbReference type="EMBL" id="QOL80507.1"/>
    </source>
</evidence>
<name>A0A7L9WLD4_9RHOB</name>
<evidence type="ECO:0000313" key="4">
    <source>
        <dbReference type="Proteomes" id="UP000594118"/>
    </source>
</evidence>
<accession>A0A7L9WLD4</accession>
<feature type="domain" description="Chlorhexidine efflux transporter" evidence="2">
    <location>
        <begin position="72"/>
        <end position="134"/>
    </location>
</feature>
<proteinExistence type="predicted"/>
<keyword evidence="1" id="KW-0812">Transmembrane</keyword>
<dbReference type="AlphaFoldDB" id="A0A7L9WLD4"/>
<keyword evidence="1" id="KW-0472">Membrane</keyword>
<sequence>MRTTRARIFHAISFEVIGILLFVPLAQAGFGMPAQDIGIVAVVGATVAMLWNYVYNLCFDRLMKRWRGTVHKTLLIRVGHALLFEVGLLAFTLPFIALYLGIGLWQALMLDIAIALFYLVYAFVFNWTFDRAFPLPKGA</sequence>
<dbReference type="NCBIfam" id="NF033664">
    <property type="entry name" value="PACE_transport"/>
    <property type="match status" value="1"/>
</dbReference>
<dbReference type="Proteomes" id="UP000594118">
    <property type="component" value="Chromosome"/>
</dbReference>
<feature type="transmembrane region" description="Helical" evidence="1">
    <location>
        <begin position="108"/>
        <end position="129"/>
    </location>
</feature>
<gene>
    <name evidence="3" type="ORF">F3W81_06600</name>
</gene>
<evidence type="ECO:0000259" key="2">
    <source>
        <dbReference type="Pfam" id="PF05232"/>
    </source>
</evidence>
<protein>
    <submittedName>
        <fullName evidence="3">PACE efflux transporter</fullName>
    </submittedName>
</protein>
<dbReference type="EMBL" id="CP045201">
    <property type="protein sequence ID" value="QOL80507.1"/>
    <property type="molecule type" value="Genomic_DNA"/>
</dbReference>